<accession>A0ACC3D230</accession>
<organism evidence="1 2">
    <name type="scientific">Coniosporium uncinatum</name>
    <dbReference type="NCBI Taxonomy" id="93489"/>
    <lineage>
        <taxon>Eukaryota</taxon>
        <taxon>Fungi</taxon>
        <taxon>Dikarya</taxon>
        <taxon>Ascomycota</taxon>
        <taxon>Pezizomycotina</taxon>
        <taxon>Dothideomycetes</taxon>
        <taxon>Dothideomycetes incertae sedis</taxon>
        <taxon>Coniosporium</taxon>
    </lineage>
</organism>
<dbReference type="Proteomes" id="UP001186974">
    <property type="component" value="Unassembled WGS sequence"/>
</dbReference>
<protein>
    <submittedName>
        <fullName evidence="1">Uncharacterized protein</fullName>
    </submittedName>
</protein>
<evidence type="ECO:0000313" key="1">
    <source>
        <dbReference type="EMBL" id="KAK3060558.1"/>
    </source>
</evidence>
<reference evidence="1" key="1">
    <citation type="submission" date="2024-09" db="EMBL/GenBank/DDBJ databases">
        <title>Black Yeasts Isolated from many extreme environments.</title>
        <authorList>
            <person name="Coleine C."/>
            <person name="Stajich J.E."/>
            <person name="Selbmann L."/>
        </authorList>
    </citation>
    <scope>NUCLEOTIDE SEQUENCE</scope>
    <source>
        <strain evidence="1">CCFEE 5737</strain>
    </source>
</reference>
<sequence length="125" mass="14690">MLKQWIPLPFYLPGSVCNRCLARLQTTKTQTRSVNYWKKAPSTRLKENHKDGYISAQEREARRRRAEEGRISRERLEQYYATGDLRIDPDRALAFMDDYRMKAQKDNPKRLIGVVSGNQLLNICD</sequence>
<keyword evidence="2" id="KW-1185">Reference proteome</keyword>
<comment type="caution">
    <text evidence="1">The sequence shown here is derived from an EMBL/GenBank/DDBJ whole genome shotgun (WGS) entry which is preliminary data.</text>
</comment>
<evidence type="ECO:0000313" key="2">
    <source>
        <dbReference type="Proteomes" id="UP001186974"/>
    </source>
</evidence>
<gene>
    <name evidence="1" type="ORF">LTS18_008272</name>
</gene>
<name>A0ACC3D230_9PEZI</name>
<feature type="non-terminal residue" evidence="1">
    <location>
        <position position="125"/>
    </location>
</feature>
<dbReference type="EMBL" id="JAWDJW010008477">
    <property type="protein sequence ID" value="KAK3060558.1"/>
    <property type="molecule type" value="Genomic_DNA"/>
</dbReference>
<proteinExistence type="predicted"/>